<dbReference type="Proteomes" id="UP000198838">
    <property type="component" value="Unassembled WGS sequence"/>
</dbReference>
<keyword evidence="5 6" id="KW-0472">Membrane</keyword>
<reference evidence="8 9" key="1">
    <citation type="submission" date="2016-10" db="EMBL/GenBank/DDBJ databases">
        <authorList>
            <person name="de Groot N.N."/>
        </authorList>
    </citation>
    <scope>NUCLEOTIDE SEQUENCE [LARGE SCALE GENOMIC DNA]</scope>
    <source>
        <strain evidence="8 9">DSM 5522</strain>
    </source>
</reference>
<dbReference type="InterPro" id="IPR003740">
    <property type="entry name" value="YitT"/>
</dbReference>
<evidence type="ECO:0000256" key="2">
    <source>
        <dbReference type="ARBA" id="ARBA00022475"/>
    </source>
</evidence>
<dbReference type="PANTHER" id="PTHR33545:SF5">
    <property type="entry name" value="UPF0750 MEMBRANE PROTEIN YITT"/>
    <property type="match status" value="1"/>
</dbReference>
<dbReference type="AlphaFoldDB" id="A0A1I0YAY3"/>
<dbReference type="PANTHER" id="PTHR33545">
    <property type="entry name" value="UPF0750 MEMBRANE PROTEIN YITT-RELATED"/>
    <property type="match status" value="1"/>
</dbReference>
<dbReference type="CDD" id="cd16380">
    <property type="entry name" value="YitT_C"/>
    <property type="match status" value="1"/>
</dbReference>
<keyword evidence="2" id="KW-1003">Cell membrane</keyword>
<evidence type="ECO:0000313" key="8">
    <source>
        <dbReference type="EMBL" id="SFB09967.1"/>
    </source>
</evidence>
<feature type="transmembrane region" description="Helical" evidence="6">
    <location>
        <begin position="107"/>
        <end position="129"/>
    </location>
</feature>
<dbReference type="EMBL" id="FOJY01000009">
    <property type="protein sequence ID" value="SFB09967.1"/>
    <property type="molecule type" value="Genomic_DNA"/>
</dbReference>
<evidence type="ECO:0000313" key="9">
    <source>
        <dbReference type="Proteomes" id="UP000198838"/>
    </source>
</evidence>
<dbReference type="PIRSF" id="PIRSF006483">
    <property type="entry name" value="Membrane_protein_YitT"/>
    <property type="match status" value="1"/>
</dbReference>
<dbReference type="STRING" id="1120918.SAMN05216249_10948"/>
<dbReference type="OrthoDB" id="9779786at2"/>
<evidence type="ECO:0000256" key="1">
    <source>
        <dbReference type="ARBA" id="ARBA00004651"/>
    </source>
</evidence>
<dbReference type="InterPro" id="IPR051461">
    <property type="entry name" value="UPF0750_membrane"/>
</dbReference>
<keyword evidence="3 6" id="KW-0812">Transmembrane</keyword>
<dbReference type="Pfam" id="PF02588">
    <property type="entry name" value="YitT_membrane"/>
    <property type="match status" value="1"/>
</dbReference>
<feature type="transmembrane region" description="Helical" evidence="6">
    <location>
        <begin position="7"/>
        <end position="28"/>
    </location>
</feature>
<accession>A0A1I0YAY3</accession>
<dbReference type="RefSeq" id="WP_092872237.1">
    <property type="nucleotide sequence ID" value="NZ_FOJY01000009.1"/>
</dbReference>
<name>A0A1I0YAY3_9FIRM</name>
<dbReference type="Gene3D" id="3.30.70.120">
    <property type="match status" value="1"/>
</dbReference>
<feature type="domain" description="DUF2179" evidence="7">
    <location>
        <begin position="219"/>
        <end position="273"/>
    </location>
</feature>
<sequence length="281" mass="31565">MKRIKTITAIMIASVIMALNINIFVHTGGLYPGGVNGLTVLIQRIGQMYLNINIPYTVVNLILNGIPIYVGFRFIGKKFTFYSCMTIVLTNILIDLLPTYVITYDTLLISIFGGILNGFSIGICLRANATSGGTDFIAIYFSEKKGVDTWNYVLVFNVCILAAAGCIFGWEKALYSIIFQFVSTQMMKLMYHKYQQETLLVVTNRPQEVIDTIYNICHHGATLLDGEGGYEKCKKLVVYSVISKDKKQKTINAIKKVDNKAFINVIRTEEVIGHFYCDPRD</sequence>
<comment type="subcellular location">
    <subcellularLocation>
        <location evidence="1">Cell membrane</location>
        <topology evidence="1">Multi-pass membrane protein</topology>
    </subcellularLocation>
</comment>
<protein>
    <submittedName>
        <fullName evidence="8">Uncharacterized membrane-anchored protein YitT, contains DUF161 and DUF2179 domains</fullName>
    </submittedName>
</protein>
<keyword evidence="9" id="KW-1185">Reference proteome</keyword>
<dbReference type="GO" id="GO:0005886">
    <property type="term" value="C:plasma membrane"/>
    <property type="evidence" value="ECO:0007669"/>
    <property type="project" value="UniProtKB-SubCell"/>
</dbReference>
<feature type="transmembrane region" description="Helical" evidence="6">
    <location>
        <begin position="48"/>
        <end position="72"/>
    </location>
</feature>
<proteinExistence type="predicted"/>
<dbReference type="InterPro" id="IPR015867">
    <property type="entry name" value="N-reg_PII/ATP_PRibTrfase_C"/>
</dbReference>
<evidence type="ECO:0000256" key="3">
    <source>
        <dbReference type="ARBA" id="ARBA00022692"/>
    </source>
</evidence>
<feature type="transmembrane region" description="Helical" evidence="6">
    <location>
        <begin position="150"/>
        <end position="170"/>
    </location>
</feature>
<gene>
    <name evidence="8" type="ORF">SAMN05216249_10948</name>
</gene>
<dbReference type="Pfam" id="PF10035">
    <property type="entry name" value="DUF2179"/>
    <property type="match status" value="1"/>
</dbReference>
<feature type="transmembrane region" description="Helical" evidence="6">
    <location>
        <begin position="79"/>
        <end position="101"/>
    </location>
</feature>
<keyword evidence="4 6" id="KW-1133">Transmembrane helix</keyword>
<evidence type="ECO:0000259" key="7">
    <source>
        <dbReference type="Pfam" id="PF10035"/>
    </source>
</evidence>
<evidence type="ECO:0000256" key="4">
    <source>
        <dbReference type="ARBA" id="ARBA00022989"/>
    </source>
</evidence>
<evidence type="ECO:0000256" key="6">
    <source>
        <dbReference type="SAM" id="Phobius"/>
    </source>
</evidence>
<organism evidence="8 9">
    <name type="scientific">Acetitomaculum ruminis DSM 5522</name>
    <dbReference type="NCBI Taxonomy" id="1120918"/>
    <lineage>
        <taxon>Bacteria</taxon>
        <taxon>Bacillati</taxon>
        <taxon>Bacillota</taxon>
        <taxon>Clostridia</taxon>
        <taxon>Lachnospirales</taxon>
        <taxon>Lachnospiraceae</taxon>
        <taxon>Acetitomaculum</taxon>
    </lineage>
</organism>
<dbReference type="InterPro" id="IPR019264">
    <property type="entry name" value="DUF2179"/>
</dbReference>
<evidence type="ECO:0000256" key="5">
    <source>
        <dbReference type="ARBA" id="ARBA00023136"/>
    </source>
</evidence>